<protein>
    <submittedName>
        <fullName evidence="1">Uncharacterized protein</fullName>
    </submittedName>
</protein>
<proteinExistence type="predicted"/>
<accession>S3H437</accession>
<comment type="caution">
    <text evidence="1">The sequence shown here is derived from an EMBL/GenBank/DDBJ whole genome shotgun (WGS) entry which is preliminary data.</text>
</comment>
<gene>
    <name evidence="1" type="ORF">RGCCGE502_33921</name>
</gene>
<geneLocation type="plasmid" evidence="1">
    <name>pRg502a</name>
</geneLocation>
<evidence type="ECO:0000313" key="2">
    <source>
        <dbReference type="Proteomes" id="UP000014411"/>
    </source>
</evidence>
<dbReference type="EMBL" id="AEYE02000038">
    <property type="protein sequence ID" value="EPE93892.1"/>
    <property type="molecule type" value="Genomic_DNA"/>
</dbReference>
<dbReference type="AlphaFoldDB" id="S3H437"/>
<keyword evidence="2" id="KW-1185">Reference proteome</keyword>
<evidence type="ECO:0000313" key="1">
    <source>
        <dbReference type="EMBL" id="EPE93892.1"/>
    </source>
</evidence>
<name>S3H437_9HYPH</name>
<sequence length="100" mass="11034">MRSLRSIADRVWREAAGYREVKCLTAGKPDPAHRLPVQLQKSRSKGRLGIDRTVLFGKRHGQISLGRSGGALGGIAGVLQFKAKFFDVQLDRHHLISLSS</sequence>
<dbReference type="Proteomes" id="UP000014411">
    <property type="component" value="Unassembled WGS sequence"/>
</dbReference>
<dbReference type="HOGENOM" id="CLU_2303738_0_0_5"/>
<reference evidence="1 2" key="1">
    <citation type="journal article" date="2012" name="J. Bacteriol.">
        <title>Genome sequence of Rhizobium grahamii CCGE502, a broad-host-range symbiont with low nodulation competitiveness in Phaseolus vulgaris.</title>
        <authorList>
            <person name="Althabegoiti M.J."/>
            <person name="Lozano L."/>
            <person name="Torres-Tejerizo G."/>
            <person name="Ormeno-Orrillo E."/>
            <person name="Rogel M.A."/>
            <person name="Gonzalez V."/>
            <person name="Martinez-Romero E."/>
        </authorList>
    </citation>
    <scope>NUCLEOTIDE SEQUENCE [LARGE SCALE GENOMIC DNA]</scope>
    <source>
        <strain evidence="1 2">CCGE 502</strain>
        <plasmid evidence="1">pRg502a</plasmid>
    </source>
</reference>
<organism evidence="1 2">
    <name type="scientific">Rhizobium grahamii CCGE 502</name>
    <dbReference type="NCBI Taxonomy" id="990285"/>
    <lineage>
        <taxon>Bacteria</taxon>
        <taxon>Pseudomonadati</taxon>
        <taxon>Pseudomonadota</taxon>
        <taxon>Alphaproteobacteria</taxon>
        <taxon>Hyphomicrobiales</taxon>
        <taxon>Rhizobiaceae</taxon>
        <taxon>Rhizobium/Agrobacterium group</taxon>
        <taxon>Rhizobium</taxon>
    </lineage>
</organism>
<keyword evidence="1" id="KW-0614">Plasmid</keyword>